<dbReference type="Pfam" id="PF11741">
    <property type="entry name" value="AMIN"/>
    <property type="match status" value="1"/>
</dbReference>
<proteinExistence type="predicted"/>
<evidence type="ECO:0000259" key="4">
    <source>
        <dbReference type="SMART" id="SM00646"/>
    </source>
</evidence>
<reference evidence="5 6" key="2">
    <citation type="journal article" date="2016" name="Int. J. Syst. Evol. Microbiol.">
        <title>Paenibacillus bovis sp. nov., isolated from raw yak (Bos grunniens) milk.</title>
        <authorList>
            <person name="Gao C."/>
            <person name="Han J."/>
            <person name="Liu Z."/>
            <person name="Xu X."/>
            <person name="Hang F."/>
            <person name="Wu Z."/>
        </authorList>
    </citation>
    <scope>NUCLEOTIDE SEQUENCE [LARGE SCALE GENOMIC DNA]</scope>
    <source>
        <strain evidence="5 6">BD3526</strain>
    </source>
</reference>
<dbReference type="GO" id="GO:0008745">
    <property type="term" value="F:N-acetylmuramoyl-L-alanine amidase activity"/>
    <property type="evidence" value="ECO:0007669"/>
    <property type="project" value="InterPro"/>
</dbReference>
<feature type="signal peptide" evidence="3">
    <location>
        <begin position="1"/>
        <end position="26"/>
    </location>
</feature>
<evidence type="ECO:0000256" key="2">
    <source>
        <dbReference type="SAM" id="MobiDB-lite"/>
    </source>
</evidence>
<dbReference type="EMBL" id="CP013023">
    <property type="protein sequence ID" value="ANF96786.1"/>
    <property type="molecule type" value="Genomic_DNA"/>
</dbReference>
<evidence type="ECO:0000313" key="5">
    <source>
        <dbReference type="EMBL" id="ANF96786.1"/>
    </source>
</evidence>
<dbReference type="KEGG" id="pbv:AR543_12725"/>
<dbReference type="InterPro" id="IPR050695">
    <property type="entry name" value="N-acetylmuramoyl_amidase_3"/>
</dbReference>
<dbReference type="GO" id="GO:0030288">
    <property type="term" value="C:outer membrane-bounded periplasmic space"/>
    <property type="evidence" value="ECO:0007669"/>
    <property type="project" value="TreeGrafter"/>
</dbReference>
<dbReference type="Pfam" id="PF01520">
    <property type="entry name" value="Amidase_3"/>
    <property type="match status" value="1"/>
</dbReference>
<name>A0A172ZGM9_9BACL</name>
<keyword evidence="1" id="KW-0378">Hydrolase</keyword>
<feature type="compositionally biased region" description="Polar residues" evidence="2">
    <location>
        <begin position="307"/>
        <end position="318"/>
    </location>
</feature>
<dbReference type="SMART" id="SM00646">
    <property type="entry name" value="Ami_3"/>
    <property type="match status" value="1"/>
</dbReference>
<feature type="region of interest" description="Disordered" evidence="2">
    <location>
        <begin position="281"/>
        <end position="327"/>
    </location>
</feature>
<dbReference type="Gene3D" id="3.30.457.10">
    <property type="entry name" value="Copper amine oxidase-like, N-terminal domain"/>
    <property type="match status" value="1"/>
</dbReference>
<dbReference type="InterPro" id="IPR036582">
    <property type="entry name" value="Mao_N_sf"/>
</dbReference>
<protein>
    <recommendedName>
        <fullName evidence="4">MurNAc-LAA domain-containing protein</fullName>
    </recommendedName>
</protein>
<dbReference type="AlphaFoldDB" id="A0A172ZGM9"/>
<reference evidence="6" key="1">
    <citation type="submission" date="2015-10" db="EMBL/GenBank/DDBJ databases">
        <title>Genome of Paenibacillus bovis sp. nov.</title>
        <authorList>
            <person name="Wu Z."/>
            <person name="Gao C."/>
            <person name="Liu Z."/>
            <person name="Zheng H."/>
        </authorList>
    </citation>
    <scope>NUCLEOTIDE SEQUENCE [LARGE SCALE GENOMIC DNA]</scope>
    <source>
        <strain evidence="6">BD3526</strain>
    </source>
</reference>
<dbReference type="InterPro" id="IPR012854">
    <property type="entry name" value="Cu_amine_oxidase-like_N"/>
</dbReference>
<dbReference type="OrthoDB" id="9806267at2"/>
<dbReference type="STRING" id="1616788.AR543_12725"/>
<feature type="domain" description="MurNAc-LAA" evidence="4">
    <location>
        <begin position="388"/>
        <end position="497"/>
    </location>
</feature>
<dbReference type="Pfam" id="PF07833">
    <property type="entry name" value="Cu_amine_oxidN1"/>
    <property type="match status" value="1"/>
</dbReference>
<dbReference type="PANTHER" id="PTHR30404">
    <property type="entry name" value="N-ACETYLMURAMOYL-L-ALANINE AMIDASE"/>
    <property type="match status" value="1"/>
</dbReference>
<dbReference type="Gene3D" id="2.60.40.3500">
    <property type="match status" value="1"/>
</dbReference>
<evidence type="ECO:0000313" key="6">
    <source>
        <dbReference type="Proteomes" id="UP000078148"/>
    </source>
</evidence>
<dbReference type="InterPro" id="IPR002508">
    <property type="entry name" value="MurNAc-LAA_cat"/>
</dbReference>
<dbReference type="InterPro" id="IPR021731">
    <property type="entry name" value="AMIN_dom"/>
</dbReference>
<evidence type="ECO:0000256" key="3">
    <source>
        <dbReference type="SAM" id="SignalP"/>
    </source>
</evidence>
<dbReference type="Proteomes" id="UP000078148">
    <property type="component" value="Chromosome"/>
</dbReference>
<dbReference type="SUPFAM" id="SSF53187">
    <property type="entry name" value="Zn-dependent exopeptidases"/>
    <property type="match status" value="1"/>
</dbReference>
<keyword evidence="6" id="KW-1185">Reference proteome</keyword>
<dbReference type="GO" id="GO:0009253">
    <property type="term" value="P:peptidoglycan catabolic process"/>
    <property type="evidence" value="ECO:0007669"/>
    <property type="project" value="InterPro"/>
</dbReference>
<accession>A0A172ZGM9</accession>
<dbReference type="PANTHER" id="PTHR30404:SF0">
    <property type="entry name" value="N-ACETYLMURAMOYL-L-ALANINE AMIDASE AMIC"/>
    <property type="match status" value="1"/>
</dbReference>
<feature type="compositionally biased region" description="Low complexity" evidence="2">
    <location>
        <begin position="281"/>
        <end position="298"/>
    </location>
</feature>
<dbReference type="RefSeq" id="WP_060534892.1">
    <property type="nucleotide sequence ID" value="NZ_CP013023.1"/>
</dbReference>
<dbReference type="CDD" id="cd02696">
    <property type="entry name" value="MurNAc-LAA"/>
    <property type="match status" value="1"/>
</dbReference>
<evidence type="ECO:0000256" key="1">
    <source>
        <dbReference type="ARBA" id="ARBA00022801"/>
    </source>
</evidence>
<organism evidence="5 6">
    <name type="scientific">Paenibacillus bovis</name>
    <dbReference type="NCBI Taxonomy" id="1616788"/>
    <lineage>
        <taxon>Bacteria</taxon>
        <taxon>Bacillati</taxon>
        <taxon>Bacillota</taxon>
        <taxon>Bacilli</taxon>
        <taxon>Bacillales</taxon>
        <taxon>Paenibacillaceae</taxon>
        <taxon>Paenibacillus</taxon>
    </lineage>
</organism>
<gene>
    <name evidence="5" type="ORF">AR543_12725</name>
</gene>
<sequence>MKRANVWMLGMFMLLLMLIAPSIGHAAEQTHINFNGQELTLPADGQVTTVKGSVMVPLRVVVEQLGYKVTWSNATQTATIKQGSNTLQLTANSYSALVNDKSVDLEAAPSVHNGTTLVPLRFISENTGTSVKWDNAVKTVYLTTTPAATASTGKDTAAPEQENVAKVNAISFSDDRLTITVDGSVSPKYSSLNNPDRIVLDLPKTSFSSTFLKGQQPSVGAIGKVDVTGYPDVAGIRYSLFSSSPSSVRIVLDLNSAQQYKVINNQKGIVMVELDGALNPSTPAAGTNTTPTGTDNGTVSADPADNEPSQSVPATPTSGPGKDGKMLVVIDAGHGGKDPGAPSIQQRKEKDFTLAVVLKIQTLLQQEPNIDFVLTRSDDTYPTLQGRVKTANDLNANLFVSIHGNSTSSAVSPSGTEIYYTRSDSSAFAKVIHDHVINALGLPDRGIHTKSLHVTRETKMPAVLIEAGYLSNRIDESLMYTDEFQQKLAQAVVDGIKEYLGV</sequence>
<dbReference type="SUPFAM" id="SSF55383">
    <property type="entry name" value="Copper amine oxidase, domain N"/>
    <property type="match status" value="1"/>
</dbReference>
<dbReference type="Gene3D" id="3.40.630.40">
    <property type="entry name" value="Zn-dependent exopeptidases"/>
    <property type="match status" value="1"/>
</dbReference>
<feature type="chain" id="PRO_5008005867" description="MurNAc-LAA domain-containing protein" evidence="3">
    <location>
        <begin position="27"/>
        <end position="502"/>
    </location>
</feature>
<keyword evidence="3" id="KW-0732">Signal</keyword>